<reference evidence="4" key="1">
    <citation type="submission" date="2021-01" db="EMBL/GenBank/DDBJ databases">
        <authorList>
            <person name="Corre E."/>
            <person name="Pelletier E."/>
            <person name="Niang G."/>
            <person name="Scheremetjew M."/>
            <person name="Finn R."/>
            <person name="Kale V."/>
            <person name="Holt S."/>
            <person name="Cochrane G."/>
            <person name="Meng A."/>
            <person name="Brown T."/>
            <person name="Cohen L."/>
        </authorList>
    </citation>
    <scope>NUCLEOTIDE SEQUENCE</scope>
</reference>
<feature type="compositionally biased region" description="Basic and acidic residues" evidence="2">
    <location>
        <begin position="496"/>
        <end position="517"/>
    </location>
</feature>
<feature type="signal peptide" evidence="3">
    <location>
        <begin position="1"/>
        <end position="23"/>
    </location>
</feature>
<feature type="region of interest" description="Disordered" evidence="2">
    <location>
        <begin position="493"/>
        <end position="517"/>
    </location>
</feature>
<name>A0A7S1ARB3_NOCSC</name>
<feature type="chain" id="PRO_5031459859" evidence="3">
    <location>
        <begin position="24"/>
        <end position="737"/>
    </location>
</feature>
<dbReference type="EMBL" id="HBFQ01051495">
    <property type="protein sequence ID" value="CAD8862413.1"/>
    <property type="molecule type" value="Transcribed_RNA"/>
</dbReference>
<gene>
    <name evidence="4" type="ORF">NSCI0253_LOCUS36768</name>
</gene>
<protein>
    <submittedName>
        <fullName evidence="4">Uncharacterized protein</fullName>
    </submittedName>
</protein>
<sequence length="737" mass="82531">MAVIRRVLLVQACLEFLLATGTSFNDETDVNYFVQINRHFISEGEIVDVQSPDKEAKIVAFADKITSSIAASIQGKTSPVSASPETLDDDDANLLAKVLATTAEISGSMPNISQPEGDSLLDPEAKAVVDALLADALEISKSMSGLFGMDASSEAADSQDGSALENRLSQIGEQRAEVFQRIQELGTEVEEAQRDLSRVQTELDMIHVEIEAKNGTVIAKASEEAVLQEAVSNLTTEVAAIEEAMIENEQSTQEQAALEMLVGKQFEDEQQQRVRIAQELADLQQAVQRKTQEQQVVRDRQAAAEQSAAIALTNATSLVEMVQQKIEAVASDKRHLDKLDKERDNLAEHIVETDKRLADIPRKVAELTAAMDACRQRRERLVAERMDKERLGAVKLTAENSIFEDFNRSQLEFETFMAEKDEKSSQIAEKEAEVQSVEQKLLNADELDHQMLEATKSQLERDVALLKMELSASDKLATAKKHQMDSLSDHLSAMRAQREETTREVESHKSMEEEQSAKERNLAAQIENVKDLVPELESAKVQHLDVDEIEFRKERESVVEQMRKDDDDKQMMEELLQSVRHSSTGFEAEMNASREELSRLEGDINEFTSNVKGLERLDSEAAEALQNMTRRTEHIHDEQTSLLKRSKALASQRDLQIAQTDVMQKNLETVQAARATPENENNDKVETRQRLEAERAAAAERLELSRQQMKKLSDQIPQLEQEADQAQKKLDELKASA</sequence>
<feature type="coiled-coil region" evidence="1">
    <location>
        <begin position="241"/>
        <end position="300"/>
    </location>
</feature>
<accession>A0A7S1ARB3</accession>
<keyword evidence="1" id="KW-0175">Coiled coil</keyword>
<feature type="compositionally biased region" description="Basic and acidic residues" evidence="2">
    <location>
        <begin position="681"/>
        <end position="694"/>
    </location>
</feature>
<dbReference type="AlphaFoldDB" id="A0A7S1ARB3"/>
<evidence type="ECO:0000313" key="4">
    <source>
        <dbReference type="EMBL" id="CAD8862413.1"/>
    </source>
</evidence>
<evidence type="ECO:0000256" key="2">
    <source>
        <dbReference type="SAM" id="MobiDB-lite"/>
    </source>
</evidence>
<feature type="coiled-coil region" evidence="1">
    <location>
        <begin position="590"/>
        <end position="617"/>
    </location>
</feature>
<proteinExistence type="predicted"/>
<evidence type="ECO:0000256" key="3">
    <source>
        <dbReference type="SAM" id="SignalP"/>
    </source>
</evidence>
<organism evidence="4">
    <name type="scientific">Noctiluca scintillans</name>
    <name type="common">Sea sparkle</name>
    <name type="synonym">Red tide dinoflagellate</name>
    <dbReference type="NCBI Taxonomy" id="2966"/>
    <lineage>
        <taxon>Eukaryota</taxon>
        <taxon>Sar</taxon>
        <taxon>Alveolata</taxon>
        <taxon>Dinophyceae</taxon>
        <taxon>Noctilucales</taxon>
        <taxon>Noctilucaceae</taxon>
        <taxon>Noctiluca</taxon>
    </lineage>
</organism>
<feature type="coiled-coil region" evidence="1">
    <location>
        <begin position="175"/>
        <end position="209"/>
    </location>
</feature>
<feature type="region of interest" description="Disordered" evidence="2">
    <location>
        <begin position="672"/>
        <end position="694"/>
    </location>
</feature>
<evidence type="ECO:0000256" key="1">
    <source>
        <dbReference type="SAM" id="Coils"/>
    </source>
</evidence>
<keyword evidence="3" id="KW-0732">Signal</keyword>
<feature type="coiled-coil region" evidence="1">
    <location>
        <begin position="336"/>
        <end position="384"/>
    </location>
</feature>